<dbReference type="Pfam" id="PF00646">
    <property type="entry name" value="F-box"/>
    <property type="match status" value="1"/>
</dbReference>
<proteinExistence type="predicted"/>
<feature type="domain" description="F-box" evidence="1">
    <location>
        <begin position="12"/>
        <end position="40"/>
    </location>
</feature>
<reference evidence="2 3" key="1">
    <citation type="submission" date="2019-10" db="EMBL/GenBank/DDBJ databases">
        <authorList>
            <person name="Palmer J.M."/>
        </authorList>
    </citation>
    <scope>NUCLEOTIDE SEQUENCE [LARGE SCALE GENOMIC DNA]</scope>
    <source>
        <strain evidence="2 3">TWF506</strain>
    </source>
</reference>
<dbReference type="SUPFAM" id="SSF81383">
    <property type="entry name" value="F-box domain"/>
    <property type="match status" value="1"/>
</dbReference>
<evidence type="ECO:0000259" key="1">
    <source>
        <dbReference type="Pfam" id="PF00646"/>
    </source>
</evidence>
<dbReference type="CDD" id="cd09917">
    <property type="entry name" value="F-box_SF"/>
    <property type="match status" value="1"/>
</dbReference>
<comment type="caution">
    <text evidence="2">The sequence shown here is derived from an EMBL/GenBank/DDBJ whole genome shotgun (WGS) entry which is preliminary data.</text>
</comment>
<dbReference type="Proteomes" id="UP001307849">
    <property type="component" value="Unassembled WGS sequence"/>
</dbReference>
<dbReference type="InterPro" id="IPR036047">
    <property type="entry name" value="F-box-like_dom_sf"/>
</dbReference>
<sequence>MSKPDKSSCFQTLPYDLIHEICIYLPHRDFQNLKLVCKSVLSALPLSRLNAHQRTIFFVKKEIELLKALGSSSREHRSRIGHIVFDLSSPYVKFIEQFSGFDRGILRYSRVIRSLATSGRWLMNGRRPQWLPFPIYHDEERQVFGFDGKGVKRTVEPTDKIIASLISSINFNDSDSRITEIDHPKLEEFFQTLTETLKTLPNLRTLEIRSNDTETASEIHTFWKKYNPHINTFFQKNPDLESPLSRDLSWQRCIELLKPIKDDRIRFDQAYMGLLNSAAQAQCQISEVRINATNILRCEETVTPNHVRDLLTRSDAEQYANLYKENFANLTHIEFPISLWGCYCGGFRQYSKPSPLFIALLQNVEELTITRLRARYGYNYEWEVQPDLFIPDDLILPKLRTLEIIEVGILYPVLEFFKANKSSLKKLVCTSTFNQRVLRVDMIQLLSIIHNDLDLDYYRIDFLTNKDVRKLCYLCVEVSKIVGEVDSQDEGIRPNRYRYRIGTKCQTESIVGYKYSKIPEGGEPIIWTDKESWEGFTSGIEEIGTSGVCDQHWEGDQKPSSGLLLIY</sequence>
<dbReference type="EMBL" id="JAVHJM010000013">
    <property type="protein sequence ID" value="KAK6499408.1"/>
    <property type="molecule type" value="Genomic_DNA"/>
</dbReference>
<name>A0AAN8NKP3_9PEZI</name>
<dbReference type="InterPro" id="IPR001810">
    <property type="entry name" value="F-box_dom"/>
</dbReference>
<evidence type="ECO:0000313" key="2">
    <source>
        <dbReference type="EMBL" id="KAK6499408.1"/>
    </source>
</evidence>
<protein>
    <recommendedName>
        <fullName evidence="1">F-box domain-containing protein</fullName>
    </recommendedName>
</protein>
<keyword evidence="3" id="KW-1185">Reference proteome</keyword>
<organism evidence="2 3">
    <name type="scientific">Arthrobotrys conoides</name>
    <dbReference type="NCBI Taxonomy" id="74498"/>
    <lineage>
        <taxon>Eukaryota</taxon>
        <taxon>Fungi</taxon>
        <taxon>Dikarya</taxon>
        <taxon>Ascomycota</taxon>
        <taxon>Pezizomycotina</taxon>
        <taxon>Orbiliomycetes</taxon>
        <taxon>Orbiliales</taxon>
        <taxon>Orbiliaceae</taxon>
        <taxon>Arthrobotrys</taxon>
    </lineage>
</organism>
<evidence type="ECO:0000313" key="3">
    <source>
        <dbReference type="Proteomes" id="UP001307849"/>
    </source>
</evidence>
<gene>
    <name evidence="2" type="ORF">TWF506_004035</name>
</gene>
<dbReference type="AlphaFoldDB" id="A0AAN8NKP3"/>
<accession>A0AAN8NKP3</accession>